<evidence type="ECO:0008006" key="4">
    <source>
        <dbReference type="Google" id="ProtNLM"/>
    </source>
</evidence>
<dbReference type="Pfam" id="PF14373">
    <property type="entry name" value="Imm_superinfect"/>
    <property type="match status" value="1"/>
</dbReference>
<proteinExistence type="predicted"/>
<dbReference type="eggNOG" id="ENOG5033BAP">
    <property type="taxonomic scope" value="Bacteria"/>
</dbReference>
<dbReference type="EMBL" id="CP001219">
    <property type="protein sequence ID" value="ACK79996.1"/>
    <property type="molecule type" value="Genomic_DNA"/>
</dbReference>
<keyword evidence="3" id="KW-1185">Reference proteome</keyword>
<keyword evidence="1" id="KW-1133">Transmembrane helix</keyword>
<feature type="transmembrane region" description="Helical" evidence="1">
    <location>
        <begin position="56"/>
        <end position="77"/>
    </location>
</feature>
<dbReference type="KEGG" id="afr:AFE_1865"/>
<reference evidence="2 3" key="1">
    <citation type="journal article" date="2008" name="BMC Genomics">
        <title>Acidithiobacillus ferrooxidans metabolism: from genome sequence to industrial applications.</title>
        <authorList>
            <person name="Valdes J."/>
            <person name="Pedroso I."/>
            <person name="Quatrini R."/>
            <person name="Dodson R.J."/>
            <person name="Tettelin H."/>
            <person name="Blake R.II."/>
            <person name="Eisen J.A."/>
            <person name="Holmes D.S."/>
        </authorList>
    </citation>
    <scope>NUCLEOTIDE SEQUENCE [LARGE SCALE GENOMIC DNA]</scope>
    <source>
        <strain evidence="3">ATCC 23270 / DSM 14882 / CIP 104768 / NCIMB 8455</strain>
    </source>
</reference>
<protein>
    <recommendedName>
        <fullName evidence="4">Superinfection immunity protein</fullName>
    </recommendedName>
</protein>
<dbReference type="AlphaFoldDB" id="B7JBW8"/>
<evidence type="ECO:0000313" key="2">
    <source>
        <dbReference type="EMBL" id="ACK79996.1"/>
    </source>
</evidence>
<sequence length="97" mass="10891">MARKQKGTPMLHWITDSRAGFVALLMVAFIVAIGVYVLPALMAWSMDSPHRIPITLLDLLLGWTVLGWVAALIWAVMSGNGDSFDDDRPPRRQEPWM</sequence>
<feature type="transmembrane region" description="Helical" evidence="1">
    <location>
        <begin position="20"/>
        <end position="44"/>
    </location>
</feature>
<accession>B7JBW8</accession>
<gene>
    <name evidence="2" type="ordered locus">AFE_1865</name>
</gene>
<dbReference type="STRING" id="243159.AFE_1865"/>
<keyword evidence="1" id="KW-0472">Membrane</keyword>
<evidence type="ECO:0000256" key="1">
    <source>
        <dbReference type="SAM" id="Phobius"/>
    </source>
</evidence>
<dbReference type="PaxDb" id="243159-AFE_1865"/>
<name>B7JBW8_ACIF2</name>
<dbReference type="HOGENOM" id="CLU_2476313_0_0_6"/>
<evidence type="ECO:0000313" key="3">
    <source>
        <dbReference type="Proteomes" id="UP000001362"/>
    </source>
</evidence>
<organism evidence="2 3">
    <name type="scientific">Acidithiobacillus ferrooxidans (strain ATCC 23270 / DSM 14882 / CIP 104768 / NCIMB 8455)</name>
    <name type="common">Ferrobacillus ferrooxidans (strain ATCC 23270)</name>
    <dbReference type="NCBI Taxonomy" id="243159"/>
    <lineage>
        <taxon>Bacteria</taxon>
        <taxon>Pseudomonadati</taxon>
        <taxon>Pseudomonadota</taxon>
        <taxon>Acidithiobacillia</taxon>
        <taxon>Acidithiobacillales</taxon>
        <taxon>Acidithiobacillaceae</taxon>
        <taxon>Acidithiobacillus</taxon>
    </lineage>
</organism>
<dbReference type="InterPro" id="IPR016410">
    <property type="entry name" value="Phage_imm"/>
</dbReference>
<dbReference type="Proteomes" id="UP000001362">
    <property type="component" value="Chromosome"/>
</dbReference>
<keyword evidence="1" id="KW-0812">Transmembrane</keyword>